<dbReference type="RefSeq" id="WP_022524087.1">
    <property type="nucleotide sequence ID" value="NZ_CP054580.1"/>
</dbReference>
<gene>
    <name evidence="1" type="ORF">FX987_00595</name>
</gene>
<sequence length="153" mass="17165">MHNASYIHDLENMCELIQNGMSTDEEAVYLTLSISHIAISFAPMDNKSTSEKEVEVKIKNIDKAMALIAKAYNVLGNYPELQLQLGKLHSLFKVLLIQQLSCGIKLNDITRKAKHSRHTTNLPLGGHIEDNTVKLENTTESICYITGDLRPKE</sequence>
<evidence type="ECO:0000313" key="2">
    <source>
        <dbReference type="Proteomes" id="UP000509761"/>
    </source>
</evidence>
<dbReference type="AlphaFoldDB" id="A0AAP9NIV9"/>
<name>A0AAP9NIV9_9GAMM</name>
<keyword evidence="2" id="KW-1185">Reference proteome</keyword>
<dbReference type="EMBL" id="CP054580">
    <property type="protein sequence ID" value="QKS22843.1"/>
    <property type="molecule type" value="Genomic_DNA"/>
</dbReference>
<protein>
    <submittedName>
        <fullName evidence="1">Uncharacterized protein</fullName>
    </submittedName>
</protein>
<proteinExistence type="predicted"/>
<evidence type="ECO:0000313" key="1">
    <source>
        <dbReference type="EMBL" id="QKS22843.1"/>
    </source>
</evidence>
<reference evidence="1 2" key="1">
    <citation type="submission" date="2019-12" db="EMBL/GenBank/DDBJ databases">
        <title>Genome sequencing and assembly of endphytes of Porphyra tenera.</title>
        <authorList>
            <person name="Park J.M."/>
            <person name="Shin R."/>
            <person name="Jo S.H."/>
        </authorList>
    </citation>
    <scope>NUCLEOTIDE SEQUENCE [LARGE SCALE GENOMIC DNA]</scope>
    <source>
        <strain evidence="1 2">GPM3</strain>
    </source>
</reference>
<dbReference type="Proteomes" id="UP000509761">
    <property type="component" value="Chromosome"/>
</dbReference>
<accession>A0AAP9NIV9</accession>
<organism evidence="1 2">
    <name type="scientific">Vreelandella titanicae</name>
    <dbReference type="NCBI Taxonomy" id="664683"/>
    <lineage>
        <taxon>Bacteria</taxon>
        <taxon>Pseudomonadati</taxon>
        <taxon>Pseudomonadota</taxon>
        <taxon>Gammaproteobacteria</taxon>
        <taxon>Oceanospirillales</taxon>
        <taxon>Halomonadaceae</taxon>
        <taxon>Vreelandella</taxon>
    </lineage>
</organism>